<evidence type="ECO:0000256" key="2">
    <source>
        <dbReference type="ARBA" id="ARBA00022695"/>
    </source>
</evidence>
<evidence type="ECO:0000256" key="6">
    <source>
        <dbReference type="ARBA" id="ARBA00022918"/>
    </source>
</evidence>
<dbReference type="Pfam" id="PF17917">
    <property type="entry name" value="RT_RNaseH"/>
    <property type="match status" value="1"/>
</dbReference>
<evidence type="ECO:0000256" key="5">
    <source>
        <dbReference type="ARBA" id="ARBA00022801"/>
    </source>
</evidence>
<dbReference type="InterPro" id="IPR041373">
    <property type="entry name" value="RT_RNaseH"/>
</dbReference>
<evidence type="ECO:0000256" key="4">
    <source>
        <dbReference type="ARBA" id="ARBA00022759"/>
    </source>
</evidence>
<keyword evidence="1" id="KW-0808">Transferase</keyword>
<dbReference type="Proteomes" id="UP001195483">
    <property type="component" value="Unassembled WGS sequence"/>
</dbReference>
<evidence type="ECO:0000256" key="1">
    <source>
        <dbReference type="ARBA" id="ARBA00022679"/>
    </source>
</evidence>
<keyword evidence="4" id="KW-0255">Endonuclease</keyword>
<keyword evidence="9" id="KW-1185">Reference proteome</keyword>
<accession>A0AAE0TJZ9</accession>
<evidence type="ECO:0000259" key="7">
    <source>
        <dbReference type="Pfam" id="PF17917"/>
    </source>
</evidence>
<name>A0AAE0TJZ9_9BIVA</name>
<keyword evidence="5" id="KW-0378">Hydrolase</keyword>
<dbReference type="GO" id="GO:0004519">
    <property type="term" value="F:endonuclease activity"/>
    <property type="evidence" value="ECO:0007669"/>
    <property type="project" value="UniProtKB-KW"/>
</dbReference>
<sequence>MNKSLKKHEVPYCITQKELLAIVLATRSFHSCLYGQNVLLRTDIAAVSWIRNFKIQLDKLQDVGKNWVHTIWSREQKGNKTYEDETFRRKASSQIEQKLDTGDGDNERVEATRAVTRTTRFGAEKTLERLKTGFYWPENPERELKLKLAKIIEINKDATIRISQVSAIFNLSRAVEEPFVSLPTTPKGVNLNLSTTRSTVTKTPIIAENAPEALDLSMKNASPLQIPGTASITPKK</sequence>
<dbReference type="EMBL" id="JAEAOA010002177">
    <property type="protein sequence ID" value="KAK3611727.1"/>
    <property type="molecule type" value="Genomic_DNA"/>
</dbReference>
<proteinExistence type="predicted"/>
<reference evidence="8" key="1">
    <citation type="journal article" date="2021" name="Genome Biol. Evol.">
        <title>A High-Quality Reference Genome for a Parasitic Bivalve with Doubly Uniparental Inheritance (Bivalvia: Unionida).</title>
        <authorList>
            <person name="Smith C.H."/>
        </authorList>
    </citation>
    <scope>NUCLEOTIDE SEQUENCE</scope>
    <source>
        <strain evidence="8">CHS0354</strain>
    </source>
</reference>
<dbReference type="GO" id="GO:0016787">
    <property type="term" value="F:hydrolase activity"/>
    <property type="evidence" value="ECO:0007669"/>
    <property type="project" value="UniProtKB-KW"/>
</dbReference>
<reference evidence="8" key="2">
    <citation type="journal article" date="2021" name="Genome Biol. Evol.">
        <title>Developing a high-quality reference genome for a parasitic bivalve with doubly uniparental inheritance (Bivalvia: Unionida).</title>
        <authorList>
            <person name="Smith C.H."/>
        </authorList>
    </citation>
    <scope>NUCLEOTIDE SEQUENCE</scope>
    <source>
        <strain evidence="8">CHS0354</strain>
        <tissue evidence="8">Mantle</tissue>
    </source>
</reference>
<keyword evidence="6" id="KW-0695">RNA-directed DNA polymerase</keyword>
<dbReference type="AlphaFoldDB" id="A0AAE0TJZ9"/>
<dbReference type="InterPro" id="IPR043502">
    <property type="entry name" value="DNA/RNA_pol_sf"/>
</dbReference>
<feature type="domain" description="Reverse transcriptase RNase H-like" evidence="7">
    <location>
        <begin position="2"/>
        <end position="61"/>
    </location>
</feature>
<keyword evidence="3" id="KW-0540">Nuclease</keyword>
<comment type="caution">
    <text evidence="8">The sequence shown here is derived from an EMBL/GenBank/DDBJ whole genome shotgun (WGS) entry which is preliminary data.</text>
</comment>
<organism evidence="8 9">
    <name type="scientific">Potamilus streckersoni</name>
    <dbReference type="NCBI Taxonomy" id="2493646"/>
    <lineage>
        <taxon>Eukaryota</taxon>
        <taxon>Metazoa</taxon>
        <taxon>Spiralia</taxon>
        <taxon>Lophotrochozoa</taxon>
        <taxon>Mollusca</taxon>
        <taxon>Bivalvia</taxon>
        <taxon>Autobranchia</taxon>
        <taxon>Heteroconchia</taxon>
        <taxon>Palaeoheterodonta</taxon>
        <taxon>Unionida</taxon>
        <taxon>Unionoidea</taxon>
        <taxon>Unionidae</taxon>
        <taxon>Ambleminae</taxon>
        <taxon>Lampsilini</taxon>
        <taxon>Potamilus</taxon>
    </lineage>
</organism>
<evidence type="ECO:0000313" key="9">
    <source>
        <dbReference type="Proteomes" id="UP001195483"/>
    </source>
</evidence>
<keyword evidence="2" id="KW-0548">Nucleotidyltransferase</keyword>
<evidence type="ECO:0000256" key="3">
    <source>
        <dbReference type="ARBA" id="ARBA00022722"/>
    </source>
</evidence>
<gene>
    <name evidence="8" type="ORF">CHS0354_037306</name>
</gene>
<dbReference type="GO" id="GO:0003964">
    <property type="term" value="F:RNA-directed DNA polymerase activity"/>
    <property type="evidence" value="ECO:0007669"/>
    <property type="project" value="UniProtKB-KW"/>
</dbReference>
<dbReference type="SUPFAM" id="SSF56672">
    <property type="entry name" value="DNA/RNA polymerases"/>
    <property type="match status" value="1"/>
</dbReference>
<evidence type="ECO:0000313" key="8">
    <source>
        <dbReference type="EMBL" id="KAK3611727.1"/>
    </source>
</evidence>
<reference evidence="8" key="3">
    <citation type="submission" date="2023-05" db="EMBL/GenBank/DDBJ databases">
        <authorList>
            <person name="Smith C.H."/>
        </authorList>
    </citation>
    <scope>NUCLEOTIDE SEQUENCE</scope>
    <source>
        <strain evidence="8">CHS0354</strain>
        <tissue evidence="8">Mantle</tissue>
    </source>
</reference>
<protein>
    <recommendedName>
        <fullName evidence="7">Reverse transcriptase RNase H-like domain-containing protein</fullName>
    </recommendedName>
</protein>